<name>A0A4R0HWE9_9ENTR</name>
<keyword evidence="4" id="KW-1185">Reference proteome</keyword>
<dbReference type="Pfam" id="PF01757">
    <property type="entry name" value="Acyl_transf_3"/>
    <property type="match status" value="1"/>
</dbReference>
<keyword evidence="1" id="KW-1133">Transmembrane helix</keyword>
<dbReference type="InterPro" id="IPR002656">
    <property type="entry name" value="Acyl_transf_3_dom"/>
</dbReference>
<dbReference type="GO" id="GO:0016020">
    <property type="term" value="C:membrane"/>
    <property type="evidence" value="ECO:0007669"/>
    <property type="project" value="TreeGrafter"/>
</dbReference>
<dbReference type="PANTHER" id="PTHR23028:SF131">
    <property type="entry name" value="BLR2367 PROTEIN"/>
    <property type="match status" value="1"/>
</dbReference>
<feature type="transmembrane region" description="Helical" evidence="1">
    <location>
        <begin position="210"/>
        <end position="229"/>
    </location>
</feature>
<feature type="transmembrane region" description="Helical" evidence="1">
    <location>
        <begin position="189"/>
        <end position="204"/>
    </location>
</feature>
<accession>A0A4R0HWE9</accession>
<reference evidence="3 4" key="1">
    <citation type="submission" date="2019-02" db="EMBL/GenBank/DDBJ databases">
        <title>The draft genome of Kosakonia quasisacchari strain WCHKQ120001.</title>
        <authorList>
            <person name="Wang C."/>
            <person name="Feng Y."/>
            <person name="Zong Z."/>
        </authorList>
    </citation>
    <scope>NUCLEOTIDE SEQUENCE [LARGE SCALE GENOMIC DNA]</scope>
    <source>
        <strain evidence="3 4">WCHKQ120001</strain>
    </source>
</reference>
<feature type="transmembrane region" description="Helical" evidence="1">
    <location>
        <begin position="326"/>
        <end position="346"/>
    </location>
</feature>
<evidence type="ECO:0000313" key="4">
    <source>
        <dbReference type="Proteomes" id="UP000291793"/>
    </source>
</evidence>
<sequence length="369" mass="41915">MMTILWRKKEQYRQKTSITLCSMKKLHGKGMFRSIQILRAVAVWFVVLHHTKQIIFSDAIGIPLINEIAHKGAAGVDLFFVISGFIIYQSIYSKEISAARFTINRAIRIIPAYWLFTGIAALLALCFDGLMYATTTNPELLVRSLLFIPTERSDLTVYIPFLTVGWTLNYEMLFYLLSSLVLLISREKYIVLMSLLIIFSYESLKPSMSQMPFFGNGMMLEFLLGIFIADFHKNGLFNNISPTLLIIISACSFLFIFNIPEDHDVLYIGLPCAIIVASFIGLEPLIRNTKTVNFIVRLGDYSYSTYLCHVIIICTLLYIFKESSNAKYITSLLCIPFILLSSYASYKYIEKPIGNLSKTLFKGSNAVKA</sequence>
<dbReference type="PANTHER" id="PTHR23028">
    <property type="entry name" value="ACETYLTRANSFERASE"/>
    <property type="match status" value="1"/>
</dbReference>
<dbReference type="EMBL" id="SJOP01000002">
    <property type="protein sequence ID" value="TCC14500.1"/>
    <property type="molecule type" value="Genomic_DNA"/>
</dbReference>
<evidence type="ECO:0000259" key="2">
    <source>
        <dbReference type="Pfam" id="PF01757"/>
    </source>
</evidence>
<dbReference type="OrthoDB" id="9767863at2"/>
<dbReference type="AlphaFoldDB" id="A0A4R0HWE9"/>
<feature type="transmembrane region" description="Helical" evidence="1">
    <location>
        <begin position="73"/>
        <end position="91"/>
    </location>
</feature>
<dbReference type="GO" id="GO:0000271">
    <property type="term" value="P:polysaccharide biosynthetic process"/>
    <property type="evidence" value="ECO:0007669"/>
    <property type="project" value="TreeGrafter"/>
</dbReference>
<evidence type="ECO:0000313" key="3">
    <source>
        <dbReference type="EMBL" id="TCC14500.1"/>
    </source>
</evidence>
<dbReference type="RefSeq" id="WP_131406927.1">
    <property type="nucleotide sequence ID" value="NZ_CATKPI010000066.1"/>
</dbReference>
<comment type="caution">
    <text evidence="3">The sequence shown here is derived from an EMBL/GenBank/DDBJ whole genome shotgun (WGS) entry which is preliminary data.</text>
</comment>
<feature type="transmembrane region" description="Helical" evidence="1">
    <location>
        <begin position="112"/>
        <end position="135"/>
    </location>
</feature>
<gene>
    <name evidence="3" type="ORF">E0L21_03835</name>
</gene>
<evidence type="ECO:0000256" key="1">
    <source>
        <dbReference type="SAM" id="Phobius"/>
    </source>
</evidence>
<protein>
    <submittedName>
        <fullName evidence="3">Acyltransferase</fullName>
    </submittedName>
</protein>
<dbReference type="GO" id="GO:0016747">
    <property type="term" value="F:acyltransferase activity, transferring groups other than amino-acyl groups"/>
    <property type="evidence" value="ECO:0007669"/>
    <property type="project" value="InterPro"/>
</dbReference>
<keyword evidence="3" id="KW-0012">Acyltransferase</keyword>
<feature type="transmembrane region" description="Helical" evidence="1">
    <location>
        <begin position="155"/>
        <end position="177"/>
    </location>
</feature>
<feature type="domain" description="Acyltransferase 3" evidence="2">
    <location>
        <begin position="34"/>
        <end position="339"/>
    </location>
</feature>
<feature type="transmembrane region" description="Helical" evidence="1">
    <location>
        <begin position="236"/>
        <end position="259"/>
    </location>
</feature>
<dbReference type="Proteomes" id="UP000291793">
    <property type="component" value="Unassembled WGS sequence"/>
</dbReference>
<dbReference type="InterPro" id="IPR050879">
    <property type="entry name" value="Acyltransferase_3"/>
</dbReference>
<organism evidence="3 4">
    <name type="scientific">Kosakonia quasisacchari</name>
    <dbReference type="NCBI Taxonomy" id="2529380"/>
    <lineage>
        <taxon>Bacteria</taxon>
        <taxon>Pseudomonadati</taxon>
        <taxon>Pseudomonadota</taxon>
        <taxon>Gammaproteobacteria</taxon>
        <taxon>Enterobacterales</taxon>
        <taxon>Enterobacteriaceae</taxon>
        <taxon>Kosakonia</taxon>
    </lineage>
</organism>
<keyword evidence="1" id="KW-0812">Transmembrane</keyword>
<feature type="transmembrane region" description="Helical" evidence="1">
    <location>
        <begin position="303"/>
        <end position="320"/>
    </location>
</feature>
<keyword evidence="3" id="KW-0808">Transferase</keyword>
<keyword evidence="1" id="KW-0472">Membrane</keyword>
<proteinExistence type="predicted"/>
<feature type="transmembrane region" description="Helical" evidence="1">
    <location>
        <begin position="265"/>
        <end position="282"/>
    </location>
</feature>